<dbReference type="NCBIfam" id="TIGR00074">
    <property type="entry name" value="hypC_hupF"/>
    <property type="match status" value="1"/>
</dbReference>
<dbReference type="OrthoDB" id="9806017at2"/>
<dbReference type="PRINTS" id="PR00445">
    <property type="entry name" value="HUPFHYPC"/>
</dbReference>
<dbReference type="GO" id="GO:0051604">
    <property type="term" value="P:protein maturation"/>
    <property type="evidence" value="ECO:0007669"/>
    <property type="project" value="TreeGrafter"/>
</dbReference>
<reference evidence="4" key="1">
    <citation type="submission" date="2006-08" db="EMBL/GenBank/DDBJ databases">
        <title>Complete sequence of Alkalilimnicola ehrilichei MLHE-1.</title>
        <authorList>
            <person name="Copeland A."/>
            <person name="Lucas S."/>
            <person name="Lapidus A."/>
            <person name="Barry K."/>
            <person name="Detter J.C."/>
            <person name="Glavina del Rio T."/>
            <person name="Hammon N."/>
            <person name="Israni S."/>
            <person name="Dalin E."/>
            <person name="Tice H."/>
            <person name="Pitluck S."/>
            <person name="Sims D."/>
            <person name="Brettin T."/>
            <person name="Bruce D."/>
            <person name="Han C."/>
            <person name="Tapia R."/>
            <person name="Gilna P."/>
            <person name="Schmutz J."/>
            <person name="Larimer F."/>
            <person name="Land M."/>
            <person name="Hauser L."/>
            <person name="Kyrpides N."/>
            <person name="Mikhailova N."/>
            <person name="Oremland R.S."/>
            <person name="Hoeft S.E."/>
            <person name="Switzer-Blum J."/>
            <person name="Kulp T."/>
            <person name="King G."/>
            <person name="Tabita R."/>
            <person name="Witte B."/>
            <person name="Santini J.M."/>
            <person name="Basu P."/>
            <person name="Hollibaugh J.T."/>
            <person name="Xie G."/>
            <person name="Stolz J.F."/>
            <person name="Richardson P."/>
        </authorList>
    </citation>
    <scope>NUCLEOTIDE SEQUENCE [LARGE SCALE GENOMIC DNA]</scope>
    <source>
        <strain evidence="4">ATCC BAA-1101 / DSM 17681 / MLHE-1</strain>
    </source>
</reference>
<dbReference type="GO" id="GO:0005506">
    <property type="term" value="F:iron ion binding"/>
    <property type="evidence" value="ECO:0007669"/>
    <property type="project" value="TreeGrafter"/>
</dbReference>
<evidence type="ECO:0000313" key="4">
    <source>
        <dbReference type="Proteomes" id="UP000001962"/>
    </source>
</evidence>
<evidence type="ECO:0000256" key="1">
    <source>
        <dbReference type="ARBA" id="ARBA00006018"/>
    </source>
</evidence>
<dbReference type="AlphaFoldDB" id="Q0A720"/>
<gene>
    <name evidence="3" type="ordered locus">Mlg_2025</name>
</gene>
<dbReference type="GO" id="GO:1902670">
    <property type="term" value="F:carbon dioxide binding"/>
    <property type="evidence" value="ECO:0007669"/>
    <property type="project" value="TreeGrafter"/>
</dbReference>
<comment type="similarity">
    <text evidence="1">Belongs to the HupF/HypC family.</text>
</comment>
<dbReference type="PANTHER" id="PTHR35177">
    <property type="entry name" value="HYDROGENASE MATURATION FACTOR HYBG"/>
    <property type="match status" value="1"/>
</dbReference>
<dbReference type="InterPro" id="IPR019812">
    <property type="entry name" value="Hydgase_assmbl_chp_CS"/>
</dbReference>
<proteinExistence type="inferred from homology"/>
<name>Q0A720_ALKEH</name>
<sequence length="128" mass="13517">MCIGIPMRVLECHGTWALAEGCQGVARVDLMLVGPQPVGSWLLVHIDTAREVIDGQRAAEIATALEALEAARAGVTVAGLFQDLEGREPQLPAHLRPQDDGDGSQPESAQRHSVGGKIYEPNPAGSTD</sequence>
<dbReference type="PANTHER" id="PTHR35177:SF1">
    <property type="entry name" value="HYDROGENASE MATURATION FACTOR HYPC"/>
    <property type="match status" value="1"/>
</dbReference>
<evidence type="ECO:0000256" key="2">
    <source>
        <dbReference type="SAM" id="MobiDB-lite"/>
    </source>
</evidence>
<dbReference type="Pfam" id="PF01455">
    <property type="entry name" value="HupF_HypC"/>
    <property type="match status" value="1"/>
</dbReference>
<accession>Q0A720</accession>
<feature type="region of interest" description="Disordered" evidence="2">
    <location>
        <begin position="88"/>
        <end position="128"/>
    </location>
</feature>
<dbReference type="EMBL" id="CP000453">
    <property type="protein sequence ID" value="ABI57367.1"/>
    <property type="molecule type" value="Genomic_DNA"/>
</dbReference>
<dbReference type="RefSeq" id="WP_011629761.1">
    <property type="nucleotide sequence ID" value="NC_008340.1"/>
</dbReference>
<protein>
    <submittedName>
        <fullName evidence="3">Hydrogenase assembly chaperone hypC/hupF</fullName>
    </submittedName>
</protein>
<dbReference type="SUPFAM" id="SSF159127">
    <property type="entry name" value="HupF/HypC-like"/>
    <property type="match status" value="1"/>
</dbReference>
<keyword evidence="4" id="KW-1185">Reference proteome</keyword>
<dbReference type="HOGENOM" id="CLU_159381_0_0_6"/>
<evidence type="ECO:0000313" key="3">
    <source>
        <dbReference type="EMBL" id="ABI57367.1"/>
    </source>
</evidence>
<dbReference type="eggNOG" id="COG0298">
    <property type="taxonomic scope" value="Bacteria"/>
</dbReference>
<dbReference type="InterPro" id="IPR001109">
    <property type="entry name" value="Hydrogenase_HupF/HypC"/>
</dbReference>
<dbReference type="Proteomes" id="UP000001962">
    <property type="component" value="Chromosome"/>
</dbReference>
<organism evidence="3 4">
    <name type="scientific">Alkalilimnicola ehrlichii (strain ATCC BAA-1101 / DSM 17681 / MLHE-1)</name>
    <dbReference type="NCBI Taxonomy" id="187272"/>
    <lineage>
        <taxon>Bacteria</taxon>
        <taxon>Pseudomonadati</taxon>
        <taxon>Pseudomonadota</taxon>
        <taxon>Gammaproteobacteria</taxon>
        <taxon>Chromatiales</taxon>
        <taxon>Ectothiorhodospiraceae</taxon>
        <taxon>Alkalilimnicola</taxon>
    </lineage>
</organism>
<dbReference type="Gene3D" id="2.30.30.140">
    <property type="match status" value="1"/>
</dbReference>
<dbReference type="PROSITE" id="PS01097">
    <property type="entry name" value="HUPF_HYPC"/>
    <property type="match status" value="1"/>
</dbReference>
<dbReference type="KEGG" id="aeh:Mlg_2025"/>